<evidence type="ECO:0000256" key="1">
    <source>
        <dbReference type="SAM" id="Phobius"/>
    </source>
</evidence>
<keyword evidence="1" id="KW-1133">Transmembrane helix</keyword>
<gene>
    <name evidence="2" type="ORF">LCGC14_1264520</name>
</gene>
<dbReference type="AlphaFoldDB" id="A0A0F9NGP4"/>
<evidence type="ECO:0000313" key="2">
    <source>
        <dbReference type="EMBL" id="KKM87870.1"/>
    </source>
</evidence>
<dbReference type="EMBL" id="LAZR01007041">
    <property type="protein sequence ID" value="KKM87870.1"/>
    <property type="molecule type" value="Genomic_DNA"/>
</dbReference>
<feature type="transmembrane region" description="Helical" evidence="1">
    <location>
        <begin position="162"/>
        <end position="181"/>
    </location>
</feature>
<accession>A0A0F9NGP4</accession>
<name>A0A0F9NGP4_9ZZZZ</name>
<feature type="transmembrane region" description="Helical" evidence="1">
    <location>
        <begin position="193"/>
        <end position="211"/>
    </location>
</feature>
<protein>
    <submittedName>
        <fullName evidence="2">Uncharacterized protein</fullName>
    </submittedName>
</protein>
<comment type="caution">
    <text evidence="2">The sequence shown here is derived from an EMBL/GenBank/DDBJ whole genome shotgun (WGS) entry which is preliminary data.</text>
</comment>
<reference evidence="2" key="1">
    <citation type="journal article" date="2015" name="Nature">
        <title>Complex archaea that bridge the gap between prokaryotes and eukaryotes.</title>
        <authorList>
            <person name="Spang A."/>
            <person name="Saw J.H."/>
            <person name="Jorgensen S.L."/>
            <person name="Zaremba-Niedzwiedzka K."/>
            <person name="Martijn J."/>
            <person name="Lind A.E."/>
            <person name="van Eijk R."/>
            <person name="Schleper C."/>
            <person name="Guy L."/>
            <person name="Ettema T.J."/>
        </authorList>
    </citation>
    <scope>NUCLEOTIDE SEQUENCE</scope>
</reference>
<proteinExistence type="predicted"/>
<keyword evidence="1" id="KW-0472">Membrane</keyword>
<keyword evidence="1" id="KW-0812">Transmembrane</keyword>
<organism evidence="2">
    <name type="scientific">marine sediment metagenome</name>
    <dbReference type="NCBI Taxonomy" id="412755"/>
    <lineage>
        <taxon>unclassified sequences</taxon>
        <taxon>metagenomes</taxon>
        <taxon>ecological metagenomes</taxon>
    </lineage>
</organism>
<sequence length="230" mass="27399">MIDKNNGVDYDVSVLKKWKEDHERGIRKKLKSQKSLKSTIADLDSAIEANEIFFQDTLTTEGIEGPLELRIIIYPANRIELNITRDELRELKNSLYGKSFGPPSGLPFDDILRSLQLHRRGFYNFPKIENSPFGCIWIFNDGTIIYQYNYFDLHLQGSKNKLSMYTFSAILLGFIDFIFFYYQKIGFQGNLKIIFKAYHLLGCILSNFWLWSIERRQRRFRHYWYTFRIR</sequence>